<gene>
    <name evidence="2" type="ORF">JOD49_003649</name>
</gene>
<keyword evidence="1" id="KW-0732">Signal</keyword>
<dbReference type="EMBL" id="JAFBBO010000001">
    <property type="protein sequence ID" value="MBM7480729.1"/>
    <property type="molecule type" value="Genomic_DNA"/>
</dbReference>
<dbReference type="Proteomes" id="UP000698059">
    <property type="component" value="Unassembled WGS sequence"/>
</dbReference>
<reference evidence="2 3" key="1">
    <citation type="submission" date="2021-01" db="EMBL/GenBank/DDBJ databases">
        <title>Sequencing the genomes of 1000 actinobacteria strains.</title>
        <authorList>
            <person name="Klenk H.-P."/>
        </authorList>
    </citation>
    <scope>NUCLEOTIDE SEQUENCE [LARGE SCALE GENOMIC DNA]</scope>
    <source>
        <strain evidence="2 3">DSM 46000</strain>
    </source>
</reference>
<sequence>MNARARKQWMAGGALGAMLLGTVAMASGAVADEVTHGEEDVQIQVAVTPVGALALNVANPSVTLGETTDEDIWAAGNREFTGLLDGISVTDDRNDVGAAASWTVTGQVSNFTAAGLADIDSSNLGWVPELANPIPGDFNVTPGQPIAGELQEVPAGEGPGGDWLTGGVQVGDLLVSSGSSLEAKGQSFGVKAGLNLTVPKGTPSGAYASTLTLTLMES</sequence>
<accession>A0ABS2LJX1</accession>
<evidence type="ECO:0008006" key="4">
    <source>
        <dbReference type="Google" id="ProtNLM"/>
    </source>
</evidence>
<feature type="chain" id="PRO_5046744150" description="WxL domain-containing protein" evidence="1">
    <location>
        <begin position="27"/>
        <end position="218"/>
    </location>
</feature>
<evidence type="ECO:0000256" key="1">
    <source>
        <dbReference type="SAM" id="SignalP"/>
    </source>
</evidence>
<name>A0ABS2LJX1_9CELL</name>
<dbReference type="RefSeq" id="WP_205308453.1">
    <property type="nucleotide sequence ID" value="NZ_BAAAVF010000001.1"/>
</dbReference>
<comment type="caution">
    <text evidence="2">The sequence shown here is derived from an EMBL/GenBank/DDBJ whole genome shotgun (WGS) entry which is preliminary data.</text>
</comment>
<evidence type="ECO:0000313" key="2">
    <source>
        <dbReference type="EMBL" id="MBM7480729.1"/>
    </source>
</evidence>
<protein>
    <recommendedName>
        <fullName evidence="4">WxL domain-containing protein</fullName>
    </recommendedName>
</protein>
<keyword evidence="3" id="KW-1185">Reference proteome</keyword>
<feature type="signal peptide" evidence="1">
    <location>
        <begin position="1"/>
        <end position="26"/>
    </location>
</feature>
<proteinExistence type="predicted"/>
<evidence type="ECO:0000313" key="3">
    <source>
        <dbReference type="Proteomes" id="UP000698059"/>
    </source>
</evidence>
<organism evidence="2 3">
    <name type="scientific">Oerskovia jenensis</name>
    <dbReference type="NCBI Taxonomy" id="162169"/>
    <lineage>
        <taxon>Bacteria</taxon>
        <taxon>Bacillati</taxon>
        <taxon>Actinomycetota</taxon>
        <taxon>Actinomycetes</taxon>
        <taxon>Micrococcales</taxon>
        <taxon>Cellulomonadaceae</taxon>
        <taxon>Oerskovia</taxon>
    </lineage>
</organism>